<dbReference type="RefSeq" id="WP_172170661.1">
    <property type="nucleotide sequence ID" value="NZ_WOEZ01000157.1"/>
</dbReference>
<name>A0A972NSJ2_9BURK</name>
<organism evidence="3 4">
    <name type="scientific">Paraburkholderia elongata</name>
    <dbReference type="NCBI Taxonomy" id="2675747"/>
    <lineage>
        <taxon>Bacteria</taxon>
        <taxon>Pseudomonadati</taxon>
        <taxon>Pseudomonadota</taxon>
        <taxon>Betaproteobacteria</taxon>
        <taxon>Burkholderiales</taxon>
        <taxon>Burkholderiaceae</taxon>
        <taxon>Paraburkholderia</taxon>
    </lineage>
</organism>
<evidence type="ECO:0000259" key="2">
    <source>
        <dbReference type="Pfam" id="PF06850"/>
    </source>
</evidence>
<dbReference type="Pfam" id="PF06850">
    <property type="entry name" value="PHB_depo_C"/>
    <property type="match status" value="1"/>
</dbReference>
<feature type="domain" description="PHB de-polymerase C-terminal" evidence="2">
    <location>
        <begin position="14"/>
        <end position="82"/>
    </location>
</feature>
<dbReference type="InterPro" id="IPR009656">
    <property type="entry name" value="PHB_depo_C"/>
</dbReference>
<comment type="caution">
    <text evidence="3">The sequence shown here is derived from an EMBL/GenBank/DDBJ whole genome shotgun (WGS) entry which is preliminary data.</text>
</comment>
<accession>A0A972NSJ2</accession>
<dbReference type="EMBL" id="WOEZ01000157">
    <property type="protein sequence ID" value="NPT58306.1"/>
    <property type="molecule type" value="Genomic_DNA"/>
</dbReference>
<feature type="signal peptide" evidence="1">
    <location>
        <begin position="1"/>
        <end position="25"/>
    </location>
</feature>
<keyword evidence="1" id="KW-0732">Signal</keyword>
<keyword evidence="4" id="KW-1185">Reference proteome</keyword>
<evidence type="ECO:0000313" key="3">
    <source>
        <dbReference type="EMBL" id="NPT58306.1"/>
    </source>
</evidence>
<sequence>MLYQAYQAYADTVALLRMAASVADAFVCAVGQTEAAQDMCSSVPSCMKAHYLQTGVGRYGVFAGRRWRTQIYPIIREFIRDNETRHAAVCAAEGDATVCQLTASACR</sequence>
<protein>
    <recommendedName>
        <fullName evidence="2">PHB de-polymerase C-terminal domain-containing protein</fullName>
    </recommendedName>
</protein>
<gene>
    <name evidence="3" type="ORF">GNZ13_28055</name>
</gene>
<feature type="chain" id="PRO_5036879318" description="PHB de-polymerase C-terminal domain-containing protein" evidence="1">
    <location>
        <begin position="26"/>
        <end position="107"/>
    </location>
</feature>
<evidence type="ECO:0000256" key="1">
    <source>
        <dbReference type="SAM" id="SignalP"/>
    </source>
</evidence>
<dbReference type="Proteomes" id="UP000655523">
    <property type="component" value="Unassembled WGS sequence"/>
</dbReference>
<proteinExistence type="predicted"/>
<dbReference type="AlphaFoldDB" id="A0A972NSJ2"/>
<evidence type="ECO:0000313" key="4">
    <source>
        <dbReference type="Proteomes" id="UP000655523"/>
    </source>
</evidence>
<reference evidence="3 4" key="1">
    <citation type="submission" date="2019-11" db="EMBL/GenBank/DDBJ databases">
        <title>Metabolism of dissolved organic matter in forest soils.</title>
        <authorList>
            <person name="Cyle K.T."/>
            <person name="Wilhelm R.C."/>
            <person name="Martinez C.E."/>
        </authorList>
    </citation>
    <scope>NUCLEOTIDE SEQUENCE [LARGE SCALE GENOMIC DNA]</scope>
    <source>
        <strain evidence="3 4">5N</strain>
    </source>
</reference>